<dbReference type="InterPro" id="IPR051938">
    <property type="entry name" value="Apopto_cytoskel_mod"/>
</dbReference>
<organism evidence="3 4">
    <name type="scientific">Rhizobium rosettiformans</name>
    <dbReference type="NCBI Taxonomy" id="1368430"/>
    <lineage>
        <taxon>Bacteria</taxon>
        <taxon>Pseudomonadati</taxon>
        <taxon>Pseudomonadota</taxon>
        <taxon>Alphaproteobacteria</taxon>
        <taxon>Hyphomicrobiales</taxon>
        <taxon>Rhizobiaceae</taxon>
        <taxon>Rhizobium/Agrobacterium group</taxon>
        <taxon>Rhizobium</taxon>
    </lineage>
</organism>
<name>A0A7W8HR50_9HYPH</name>
<dbReference type="SMART" id="SM00271">
    <property type="entry name" value="DnaJ"/>
    <property type="match status" value="1"/>
</dbReference>
<evidence type="ECO:0000259" key="2">
    <source>
        <dbReference type="PROSITE" id="PS50076"/>
    </source>
</evidence>
<evidence type="ECO:0000313" key="4">
    <source>
        <dbReference type="Proteomes" id="UP000550895"/>
    </source>
</evidence>
<evidence type="ECO:0000256" key="1">
    <source>
        <dbReference type="ARBA" id="ARBA00023186"/>
    </source>
</evidence>
<dbReference type="CDD" id="cd06257">
    <property type="entry name" value="DnaJ"/>
    <property type="match status" value="1"/>
</dbReference>
<dbReference type="SUPFAM" id="SSF46565">
    <property type="entry name" value="Chaperone J-domain"/>
    <property type="match status" value="1"/>
</dbReference>
<dbReference type="Proteomes" id="UP000550895">
    <property type="component" value="Unassembled WGS sequence"/>
</dbReference>
<reference evidence="3 4" key="1">
    <citation type="submission" date="2020-08" db="EMBL/GenBank/DDBJ databases">
        <title>Genomic Encyclopedia of Type Strains, Phase IV (KMG-IV): sequencing the most valuable type-strain genomes for metagenomic binning, comparative biology and taxonomic classification.</title>
        <authorList>
            <person name="Goeker M."/>
        </authorList>
    </citation>
    <scope>NUCLEOTIDE SEQUENCE [LARGE SCALE GENOMIC DNA]</scope>
    <source>
        <strain evidence="3 4">DSM 26376</strain>
    </source>
</reference>
<dbReference type="EMBL" id="JACHGA010000003">
    <property type="protein sequence ID" value="MBB5275775.1"/>
    <property type="molecule type" value="Genomic_DNA"/>
</dbReference>
<dbReference type="InterPro" id="IPR036869">
    <property type="entry name" value="J_dom_sf"/>
</dbReference>
<feature type="domain" description="J" evidence="2">
    <location>
        <begin position="262"/>
        <end position="319"/>
    </location>
</feature>
<dbReference type="PROSITE" id="PS50076">
    <property type="entry name" value="DNAJ_2"/>
    <property type="match status" value="1"/>
</dbReference>
<gene>
    <name evidence="3" type="ORF">HNR26_001823</name>
</gene>
<evidence type="ECO:0000313" key="3">
    <source>
        <dbReference type="EMBL" id="MBB5275775.1"/>
    </source>
</evidence>
<keyword evidence="1" id="KW-0143">Chaperone</keyword>
<proteinExistence type="predicted"/>
<dbReference type="AlphaFoldDB" id="A0A7W8HR50"/>
<dbReference type="Pfam" id="PF00226">
    <property type="entry name" value="DnaJ"/>
    <property type="match status" value="1"/>
</dbReference>
<dbReference type="PANTHER" id="PTHR44145">
    <property type="entry name" value="DNAJ HOMOLOG SUBFAMILY A MEMBER 3, MITOCHONDRIAL"/>
    <property type="match status" value="1"/>
</dbReference>
<accession>A0A7W8HR50</accession>
<dbReference type="PRINTS" id="PR00625">
    <property type="entry name" value="JDOMAIN"/>
</dbReference>
<protein>
    <recommendedName>
        <fullName evidence="2">J domain-containing protein</fullName>
    </recommendedName>
</protein>
<keyword evidence="4" id="KW-1185">Reference proteome</keyword>
<comment type="caution">
    <text evidence="3">The sequence shown here is derived from an EMBL/GenBank/DDBJ whole genome shotgun (WGS) entry which is preliminary data.</text>
</comment>
<sequence>MQAGVELGFQKVGDSPVAGEPRHAGKGRCHDPHAHMGFAGAGDVGLMARMVVALIDDDKAFGAESLGETSLDPALHRHDLPLSAASQKAPQSAQQTGLSILVRPYRAPHNYGMKLDSKYFDRIRTRRKREAEPEPSKAECQWDGCDKPGVHRAPVGRHAEGQFFLFCFEHVKEYNKGYNYFSGLSDTEIARYQKEAITGHRPTWTVGVNKAAKASPIHSTMRSGSAASQARIKDPFGFVQQGRGGAPRYQASDRKLKTLEAKALDTLGLNVSSTPSDIKTRYKELVKKHHPDANGGDRASEERFRAVIEAYKLLKQAGFC</sequence>
<dbReference type="Gene3D" id="1.10.287.110">
    <property type="entry name" value="DnaJ domain"/>
    <property type="match status" value="1"/>
</dbReference>
<dbReference type="InterPro" id="IPR001623">
    <property type="entry name" value="DnaJ_domain"/>
</dbReference>
<dbReference type="PANTHER" id="PTHR44145:SF3">
    <property type="entry name" value="DNAJ HOMOLOG SUBFAMILY A MEMBER 3, MITOCHONDRIAL"/>
    <property type="match status" value="1"/>
</dbReference>